<evidence type="ECO:0000256" key="8">
    <source>
        <dbReference type="PIRSR" id="PIRSR001365-2"/>
    </source>
</evidence>
<dbReference type="Proteomes" id="UP000216442">
    <property type="component" value="Unassembled WGS sequence"/>
</dbReference>
<gene>
    <name evidence="9" type="primary">kdgD</name>
    <name evidence="9" type="ORF">CIT26_34680</name>
</gene>
<evidence type="ECO:0000256" key="5">
    <source>
        <dbReference type="HAMAP-Rule" id="MF_00694"/>
    </source>
</evidence>
<feature type="binding site" evidence="8">
    <location>
        <position position="54"/>
    </location>
    <ligand>
        <name>pyruvate</name>
        <dbReference type="ChEBI" id="CHEBI:15361"/>
    </ligand>
</feature>
<dbReference type="PANTHER" id="PTHR12128:SF19">
    <property type="entry name" value="5-DEHYDRO-4-DEOXYGLUCARATE DEHYDRATASE 2-RELATED"/>
    <property type="match status" value="1"/>
</dbReference>
<dbReference type="CDD" id="cd00951">
    <property type="entry name" value="KDGDH"/>
    <property type="match status" value="1"/>
</dbReference>
<accession>A0A271LC25</accession>
<organism evidence="9 10">
    <name type="scientific">Mesorhizobium temperatum</name>
    <dbReference type="NCBI Taxonomy" id="241416"/>
    <lineage>
        <taxon>Bacteria</taxon>
        <taxon>Pseudomonadati</taxon>
        <taxon>Pseudomonadota</taxon>
        <taxon>Alphaproteobacteria</taxon>
        <taxon>Hyphomicrobiales</taxon>
        <taxon>Phyllobacteriaceae</taxon>
        <taxon>Mesorhizobium</taxon>
    </lineage>
</organism>
<dbReference type="OrthoDB" id="8995637at2"/>
<dbReference type="SMART" id="SM01130">
    <property type="entry name" value="DHDPS"/>
    <property type="match status" value="1"/>
</dbReference>
<evidence type="ECO:0000313" key="10">
    <source>
        <dbReference type="Proteomes" id="UP000216442"/>
    </source>
</evidence>
<dbReference type="GO" id="GO:0008840">
    <property type="term" value="F:4-hydroxy-tetrahydrodipicolinate synthase activity"/>
    <property type="evidence" value="ECO:0007669"/>
    <property type="project" value="TreeGrafter"/>
</dbReference>
<protein>
    <recommendedName>
        <fullName evidence="5">Probable 5-dehydro-4-deoxyglucarate dehydratase</fullName>
        <ecNumber evidence="5">4.2.1.41</ecNumber>
    </recommendedName>
    <alternativeName>
        <fullName evidence="5">5-keto-4-deoxy-glucarate dehydratase</fullName>
        <shortName evidence="5">KDGDH</shortName>
    </alternativeName>
</protein>
<dbReference type="InterPro" id="IPR002220">
    <property type="entry name" value="DapA-like"/>
</dbReference>
<comment type="similarity">
    <text evidence="3 5 6">Belongs to the DapA family.</text>
</comment>
<comment type="catalytic activity">
    <reaction evidence="1 5">
        <text>5-dehydro-4-deoxy-D-glucarate + H(+) = 2,5-dioxopentanoate + CO2 + H2O</text>
        <dbReference type="Rhea" id="RHEA:24608"/>
        <dbReference type="ChEBI" id="CHEBI:15377"/>
        <dbReference type="ChEBI" id="CHEBI:15378"/>
        <dbReference type="ChEBI" id="CHEBI:16526"/>
        <dbReference type="ChEBI" id="CHEBI:42819"/>
        <dbReference type="ChEBI" id="CHEBI:58136"/>
        <dbReference type="EC" id="4.2.1.41"/>
    </reaction>
</comment>
<dbReference type="PIRSF" id="PIRSF001365">
    <property type="entry name" value="DHDPS"/>
    <property type="match status" value="1"/>
</dbReference>
<dbReference type="InterPro" id="IPR017655">
    <property type="entry name" value="Dehydro-deoxyglucarate_dehyd"/>
</dbReference>
<evidence type="ECO:0000256" key="2">
    <source>
        <dbReference type="ARBA" id="ARBA00004983"/>
    </source>
</evidence>
<dbReference type="RefSeq" id="WP_095496773.1">
    <property type="nucleotide sequence ID" value="NZ_NPKJ01000076.1"/>
</dbReference>
<dbReference type="InterPro" id="IPR013785">
    <property type="entry name" value="Aldolase_TIM"/>
</dbReference>
<keyword evidence="10" id="KW-1185">Reference proteome</keyword>
<dbReference type="GO" id="GO:0047448">
    <property type="term" value="F:5-dehydro-4-deoxyglucarate dehydratase activity"/>
    <property type="evidence" value="ECO:0007669"/>
    <property type="project" value="UniProtKB-UniRule"/>
</dbReference>
<feature type="active site" description="Proton donor/acceptor" evidence="7">
    <location>
        <position position="140"/>
    </location>
</feature>
<name>A0A271LC25_9HYPH</name>
<comment type="pathway">
    <text evidence="2 5">Carbohydrate acid metabolism; D-glucarate degradation; 2,5-dioxopentanoate from D-glucarate: step 2/2.</text>
</comment>
<comment type="caution">
    <text evidence="9">The sequence shown here is derived from an EMBL/GenBank/DDBJ whole genome shotgun (WGS) entry which is preliminary data.</text>
</comment>
<dbReference type="EMBL" id="NPKJ01000076">
    <property type="protein sequence ID" value="PAQ04746.1"/>
    <property type="molecule type" value="Genomic_DNA"/>
</dbReference>
<dbReference type="UniPathway" id="UPA00564">
    <property type="reaction ID" value="UER00628"/>
</dbReference>
<feature type="active site" description="Schiff-base intermediate with substrate" evidence="7">
    <location>
        <position position="166"/>
    </location>
</feature>
<dbReference type="PANTHER" id="PTHR12128">
    <property type="entry name" value="DIHYDRODIPICOLINATE SYNTHASE"/>
    <property type="match status" value="1"/>
</dbReference>
<dbReference type="Pfam" id="PF00701">
    <property type="entry name" value="DHDPS"/>
    <property type="match status" value="1"/>
</dbReference>
<dbReference type="GO" id="GO:0042838">
    <property type="term" value="P:D-glucarate catabolic process"/>
    <property type="evidence" value="ECO:0007669"/>
    <property type="project" value="UniProtKB-UniRule"/>
</dbReference>
<evidence type="ECO:0000313" key="9">
    <source>
        <dbReference type="EMBL" id="PAQ04746.1"/>
    </source>
</evidence>
<sequence length="301" mass="32357">MSPDQIKSRVASGLLSFPVTHFNEDFSLNLESYRAHVEWLSGFGAAALFAAGGTGEFFSLSPEEVADVTRAAKEASGDVPIIAGCGYGTALATEIARRAEAAGADGLLLLPHYLMEVSQEGIFRHVKAVCESTGLGVIIYNRANSVANADTVARLADACPNLIGFKDGTGKIDLVRHVTAKLGDRLCYIGGMPTHELFAEGFNGAGVTTYSSAVFNFVPELAQRFYRAMRASDRAAMEEILHSFFFPFAALRDREQGYPVSIIKAGVELIGRTPGPLRPPLTDLKPQEKDMLRGLIEKIAA</sequence>
<evidence type="ECO:0000256" key="4">
    <source>
        <dbReference type="ARBA" id="ARBA00023239"/>
    </source>
</evidence>
<dbReference type="NCBIfam" id="TIGR03249">
    <property type="entry name" value="KdgD"/>
    <property type="match status" value="1"/>
</dbReference>
<evidence type="ECO:0000256" key="6">
    <source>
        <dbReference type="PIRNR" id="PIRNR001365"/>
    </source>
</evidence>
<reference evidence="9 10" key="1">
    <citation type="submission" date="2017-08" db="EMBL/GenBank/DDBJ databases">
        <title>Mesorhizobium wenxinae sp. nov., a novel rhizobial species isolated from root nodules of chickpea (Cicer arietinum L.).</title>
        <authorList>
            <person name="Zhang J."/>
        </authorList>
    </citation>
    <scope>NUCLEOTIDE SEQUENCE [LARGE SCALE GENOMIC DNA]</scope>
    <source>
        <strain evidence="9 10">SDW018</strain>
    </source>
</reference>
<dbReference type="Gene3D" id="3.20.20.70">
    <property type="entry name" value="Aldolase class I"/>
    <property type="match status" value="1"/>
</dbReference>
<evidence type="ECO:0000256" key="7">
    <source>
        <dbReference type="PIRSR" id="PIRSR001365-1"/>
    </source>
</evidence>
<evidence type="ECO:0000256" key="1">
    <source>
        <dbReference type="ARBA" id="ARBA00001446"/>
    </source>
</evidence>
<dbReference type="SUPFAM" id="SSF51569">
    <property type="entry name" value="Aldolase"/>
    <property type="match status" value="1"/>
</dbReference>
<evidence type="ECO:0000256" key="3">
    <source>
        <dbReference type="ARBA" id="ARBA00007592"/>
    </source>
</evidence>
<dbReference type="HAMAP" id="MF_00694">
    <property type="entry name" value="KDGDH"/>
    <property type="match status" value="1"/>
</dbReference>
<keyword evidence="4 5" id="KW-0456">Lyase</keyword>
<dbReference type="NCBIfam" id="NF002958">
    <property type="entry name" value="PRK03620.1"/>
    <property type="match status" value="1"/>
</dbReference>
<proteinExistence type="inferred from homology"/>
<dbReference type="AlphaFoldDB" id="A0A271LC25"/>
<dbReference type="EC" id="4.2.1.41" evidence="5"/>